<dbReference type="Pfam" id="PF13242">
    <property type="entry name" value="Hydrolase_like"/>
    <property type="match status" value="1"/>
</dbReference>
<dbReference type="Gene3D" id="3.40.50.1000">
    <property type="entry name" value="HAD superfamily/HAD-like"/>
    <property type="match status" value="1"/>
</dbReference>
<feature type="compositionally biased region" description="Polar residues" evidence="1">
    <location>
        <begin position="63"/>
        <end position="73"/>
    </location>
</feature>
<evidence type="ECO:0000313" key="2">
    <source>
        <dbReference type="EMBL" id="MCT2591643.1"/>
    </source>
</evidence>
<comment type="caution">
    <text evidence="2">The sequence shown here is derived from an EMBL/GenBank/DDBJ whole genome shotgun (WGS) entry which is preliminary data.</text>
</comment>
<protein>
    <submittedName>
        <fullName evidence="2">HAD hydrolase-like protein</fullName>
    </submittedName>
</protein>
<dbReference type="Proteomes" id="UP001156389">
    <property type="component" value="Unassembled WGS sequence"/>
</dbReference>
<feature type="region of interest" description="Disordered" evidence="1">
    <location>
        <begin position="56"/>
        <end position="90"/>
    </location>
</feature>
<gene>
    <name evidence="2" type="ORF">LHJ74_17355</name>
</gene>
<dbReference type="RefSeq" id="WP_375546772.1">
    <property type="nucleotide sequence ID" value="NZ_JAJAGO010000007.1"/>
</dbReference>
<dbReference type="SUPFAM" id="SSF56784">
    <property type="entry name" value="HAD-like"/>
    <property type="match status" value="1"/>
</dbReference>
<dbReference type="InterPro" id="IPR036412">
    <property type="entry name" value="HAD-like_sf"/>
</dbReference>
<evidence type="ECO:0000313" key="3">
    <source>
        <dbReference type="Proteomes" id="UP001156389"/>
    </source>
</evidence>
<dbReference type="InterPro" id="IPR023214">
    <property type="entry name" value="HAD_sf"/>
</dbReference>
<accession>A0ABT2JUS3</accession>
<reference evidence="2 3" key="1">
    <citation type="submission" date="2021-10" db="EMBL/GenBank/DDBJ databases">
        <title>Streptomyces gossypii sp. nov., isolated from soil collected from cotton field.</title>
        <authorList>
            <person name="Ge X."/>
            <person name="Chen X."/>
            <person name="Liu W."/>
        </authorList>
    </citation>
    <scope>NUCLEOTIDE SEQUENCE [LARGE SCALE GENOMIC DNA]</scope>
    <source>
        <strain evidence="2 3">N2-109</strain>
    </source>
</reference>
<dbReference type="EMBL" id="JAJAGO010000007">
    <property type="protein sequence ID" value="MCT2591643.1"/>
    <property type="molecule type" value="Genomic_DNA"/>
</dbReference>
<keyword evidence="3" id="KW-1185">Reference proteome</keyword>
<name>A0ABT2JUS3_9ACTN</name>
<organism evidence="2 3">
    <name type="scientific">Streptomyces gossypii</name>
    <dbReference type="NCBI Taxonomy" id="2883101"/>
    <lineage>
        <taxon>Bacteria</taxon>
        <taxon>Bacillati</taxon>
        <taxon>Actinomycetota</taxon>
        <taxon>Actinomycetes</taxon>
        <taxon>Kitasatosporales</taxon>
        <taxon>Streptomycetaceae</taxon>
        <taxon>Streptomyces</taxon>
    </lineage>
</organism>
<evidence type="ECO:0000256" key="1">
    <source>
        <dbReference type="SAM" id="MobiDB-lite"/>
    </source>
</evidence>
<sequence length="90" mass="9501">MAVCDRLSISPADCTYIGDSPLDIECAQAAGARAVWASWGCVDPIDLNSAATHLEHPRDLIASPSTKNTATQREPSRPGVRPGRARGGSR</sequence>
<proteinExistence type="predicted"/>